<comment type="subcellular location">
    <subcellularLocation>
        <location evidence="1">Membrane</location>
        <topology evidence="1">Multi-pass membrane protein</topology>
    </subcellularLocation>
</comment>
<dbReference type="EMBL" id="JAQMWT010000555">
    <property type="protein sequence ID" value="KAJ8599520.1"/>
    <property type="molecule type" value="Genomic_DNA"/>
</dbReference>
<reference evidence="6" key="1">
    <citation type="submission" date="2023-01" db="EMBL/GenBank/DDBJ databases">
        <title>Metagenome sequencing of chrysophaentin producing Chrysophaeum taylorii.</title>
        <authorList>
            <person name="Davison J."/>
            <person name="Bewley C."/>
        </authorList>
    </citation>
    <scope>NUCLEOTIDE SEQUENCE</scope>
    <source>
        <strain evidence="6">NIES-1699</strain>
    </source>
</reference>
<protein>
    <recommendedName>
        <fullName evidence="8">Major facilitator superfamily (MFS) profile domain-containing protein</fullName>
    </recommendedName>
</protein>
<feature type="transmembrane region" description="Helical" evidence="5">
    <location>
        <begin position="73"/>
        <end position="89"/>
    </location>
</feature>
<proteinExistence type="predicted"/>
<dbReference type="Proteomes" id="UP001230188">
    <property type="component" value="Unassembled WGS sequence"/>
</dbReference>
<dbReference type="GO" id="GO:0016020">
    <property type="term" value="C:membrane"/>
    <property type="evidence" value="ECO:0007669"/>
    <property type="project" value="UniProtKB-SubCell"/>
</dbReference>
<feature type="transmembrane region" description="Helical" evidence="5">
    <location>
        <begin position="9"/>
        <end position="30"/>
    </location>
</feature>
<dbReference type="Pfam" id="PF07690">
    <property type="entry name" value="MFS_1"/>
    <property type="match status" value="1"/>
</dbReference>
<dbReference type="SUPFAM" id="SSF103473">
    <property type="entry name" value="MFS general substrate transporter"/>
    <property type="match status" value="1"/>
</dbReference>
<feature type="transmembrane region" description="Helical" evidence="5">
    <location>
        <begin position="157"/>
        <end position="176"/>
    </location>
</feature>
<dbReference type="InterPro" id="IPR011701">
    <property type="entry name" value="MFS"/>
</dbReference>
<feature type="transmembrane region" description="Helical" evidence="5">
    <location>
        <begin position="338"/>
        <end position="363"/>
    </location>
</feature>
<dbReference type="Gene3D" id="1.20.1250.20">
    <property type="entry name" value="MFS general substrate transporter like domains"/>
    <property type="match status" value="1"/>
</dbReference>
<accession>A0AAD7XKI5</accession>
<evidence type="ECO:0000256" key="2">
    <source>
        <dbReference type="ARBA" id="ARBA00022692"/>
    </source>
</evidence>
<comment type="caution">
    <text evidence="6">The sequence shown here is derived from an EMBL/GenBank/DDBJ whole genome shotgun (WGS) entry which is preliminary data.</text>
</comment>
<sequence>MVSKSTQRYGVVVAVLLDLMAVSVVVPLLPMRFRELGVSQRSNGLIGSVYSVAQIVGGLVLGELGDRGLGRRGLLLVSFGGAALSYALVPRATLGVLVLSRIIVGLSKQTMTASAALMSELTAVGPERTRWIGRLSTAAQISWIGGQSIAGFVHRSAFAVSCYALAAALVVCVLPPKPAAASKPTPRNLSLLGSSRVLVAVTSARLAAQFSGVATSSGRQLYELERWGLTRSDVAIFSAFKAGVGLLTSWHLSGIRARFWPLVLLGALTRALASLVEAIPLAKLTTIFFECTFDRLCKDPALFVYAFFLFPLDAAAHSLATIALRSKFTELVPKDRTAASLAALDVLLSAVGVAAPFIGGLVFHSFSPAFQPLGAAALHATTFLFTLMAASYAGFQDHHPKLC</sequence>
<dbReference type="PANTHER" id="PTHR24002">
    <property type="entry name" value="SOLUTE CARRIER FAMILY 22 MEMBER 18"/>
    <property type="match status" value="1"/>
</dbReference>
<keyword evidence="7" id="KW-1185">Reference proteome</keyword>
<keyword evidence="3 5" id="KW-1133">Transmembrane helix</keyword>
<evidence type="ECO:0008006" key="8">
    <source>
        <dbReference type="Google" id="ProtNLM"/>
    </source>
</evidence>
<feature type="transmembrane region" description="Helical" evidence="5">
    <location>
        <begin position="42"/>
        <end position="61"/>
    </location>
</feature>
<dbReference type="PANTHER" id="PTHR24002:SF3">
    <property type="entry name" value="SOLUTE CARRIER FAMILY 22 MEMBER 18"/>
    <property type="match status" value="1"/>
</dbReference>
<dbReference type="GO" id="GO:0022857">
    <property type="term" value="F:transmembrane transporter activity"/>
    <property type="evidence" value="ECO:0007669"/>
    <property type="project" value="InterPro"/>
</dbReference>
<evidence type="ECO:0000256" key="4">
    <source>
        <dbReference type="ARBA" id="ARBA00023136"/>
    </source>
</evidence>
<feature type="transmembrane region" description="Helical" evidence="5">
    <location>
        <begin position="302"/>
        <end position="326"/>
    </location>
</feature>
<evidence type="ECO:0000256" key="3">
    <source>
        <dbReference type="ARBA" id="ARBA00022989"/>
    </source>
</evidence>
<evidence type="ECO:0000256" key="5">
    <source>
        <dbReference type="SAM" id="Phobius"/>
    </source>
</evidence>
<dbReference type="AlphaFoldDB" id="A0AAD7XKI5"/>
<evidence type="ECO:0000313" key="7">
    <source>
        <dbReference type="Proteomes" id="UP001230188"/>
    </source>
</evidence>
<dbReference type="PRINTS" id="PR01035">
    <property type="entry name" value="TCRTETA"/>
</dbReference>
<keyword evidence="2 5" id="KW-0812">Transmembrane</keyword>
<dbReference type="InterPro" id="IPR036259">
    <property type="entry name" value="MFS_trans_sf"/>
</dbReference>
<gene>
    <name evidence="6" type="ORF">CTAYLR_004028</name>
</gene>
<organism evidence="6 7">
    <name type="scientific">Chrysophaeum taylorii</name>
    <dbReference type="NCBI Taxonomy" id="2483200"/>
    <lineage>
        <taxon>Eukaryota</taxon>
        <taxon>Sar</taxon>
        <taxon>Stramenopiles</taxon>
        <taxon>Ochrophyta</taxon>
        <taxon>Pelagophyceae</taxon>
        <taxon>Pelagomonadales</taxon>
        <taxon>Pelagomonadaceae</taxon>
        <taxon>Chrysophaeum</taxon>
    </lineage>
</organism>
<feature type="transmembrane region" description="Helical" evidence="5">
    <location>
        <begin position="259"/>
        <end position="282"/>
    </location>
</feature>
<keyword evidence="4 5" id="KW-0472">Membrane</keyword>
<evidence type="ECO:0000313" key="6">
    <source>
        <dbReference type="EMBL" id="KAJ8599520.1"/>
    </source>
</evidence>
<dbReference type="GO" id="GO:0005635">
    <property type="term" value="C:nuclear envelope"/>
    <property type="evidence" value="ECO:0007669"/>
    <property type="project" value="TreeGrafter"/>
</dbReference>
<feature type="transmembrane region" description="Helical" evidence="5">
    <location>
        <begin position="375"/>
        <end position="395"/>
    </location>
</feature>
<evidence type="ECO:0000256" key="1">
    <source>
        <dbReference type="ARBA" id="ARBA00004141"/>
    </source>
</evidence>
<dbReference type="InterPro" id="IPR001958">
    <property type="entry name" value="Tet-R_TetA/multi-R_MdtG-like"/>
</dbReference>
<name>A0AAD7XKI5_9STRA</name>